<keyword evidence="10" id="KW-1185">Reference proteome</keyword>
<evidence type="ECO:0000313" key="9">
    <source>
        <dbReference type="EMBL" id="MCS0589238.1"/>
    </source>
</evidence>
<dbReference type="Pfam" id="PF08448">
    <property type="entry name" value="PAS_4"/>
    <property type="match status" value="1"/>
</dbReference>
<proteinExistence type="predicted"/>
<dbReference type="SUPFAM" id="SSF55874">
    <property type="entry name" value="ATPase domain of HSP90 chaperone/DNA topoisomerase II/histidine kinase"/>
    <property type="match status" value="1"/>
</dbReference>
<dbReference type="InterPro" id="IPR013655">
    <property type="entry name" value="PAS_fold_3"/>
</dbReference>
<feature type="domain" description="Histidine kinase" evidence="5">
    <location>
        <begin position="425"/>
        <end position="647"/>
    </location>
</feature>
<evidence type="ECO:0000256" key="3">
    <source>
        <dbReference type="ARBA" id="ARBA00022553"/>
    </source>
</evidence>
<dbReference type="EC" id="2.7.13.3" evidence="2"/>
<comment type="catalytic activity">
    <reaction evidence="1">
        <text>ATP + protein L-histidine = ADP + protein N-phospho-L-histidine.</text>
        <dbReference type="EC" id="2.7.13.3"/>
    </reaction>
</comment>
<evidence type="ECO:0000256" key="4">
    <source>
        <dbReference type="PROSITE-ProRule" id="PRU00169"/>
    </source>
</evidence>
<feature type="modified residue" description="4-aspartylphosphate" evidence="4">
    <location>
        <position position="718"/>
    </location>
</feature>
<keyword evidence="9" id="KW-0067">ATP-binding</keyword>
<accession>A0ABT2A4W2</accession>
<dbReference type="EMBL" id="JANUGX010000007">
    <property type="protein sequence ID" value="MCS0589238.1"/>
    <property type="molecule type" value="Genomic_DNA"/>
</dbReference>
<evidence type="ECO:0000313" key="10">
    <source>
        <dbReference type="Proteomes" id="UP001205560"/>
    </source>
</evidence>
<dbReference type="InterPro" id="IPR036890">
    <property type="entry name" value="HATPase_C_sf"/>
</dbReference>
<dbReference type="InterPro" id="IPR005467">
    <property type="entry name" value="His_kinase_dom"/>
</dbReference>
<dbReference type="PROSITE" id="PS50110">
    <property type="entry name" value="RESPONSE_REGULATORY"/>
    <property type="match status" value="2"/>
</dbReference>
<comment type="caution">
    <text evidence="4">Lacks conserved residue(s) required for the propagation of feature annotation.</text>
</comment>
<dbReference type="Gene3D" id="3.30.565.10">
    <property type="entry name" value="Histidine kinase-like ATPase, C-terminal domain"/>
    <property type="match status" value="1"/>
</dbReference>
<keyword evidence="9" id="KW-0547">Nucleotide-binding</keyword>
<dbReference type="Gene3D" id="1.10.287.130">
    <property type="match status" value="1"/>
</dbReference>
<dbReference type="SMART" id="SM00448">
    <property type="entry name" value="REC"/>
    <property type="match status" value="1"/>
</dbReference>
<dbReference type="Pfam" id="PF08447">
    <property type="entry name" value="PAS_3"/>
    <property type="match status" value="1"/>
</dbReference>
<dbReference type="Pfam" id="PF02518">
    <property type="entry name" value="HATPase_c"/>
    <property type="match status" value="1"/>
</dbReference>
<dbReference type="PANTHER" id="PTHR43547">
    <property type="entry name" value="TWO-COMPONENT HISTIDINE KINASE"/>
    <property type="match status" value="1"/>
</dbReference>
<dbReference type="Gene3D" id="2.10.70.100">
    <property type="match status" value="1"/>
</dbReference>
<dbReference type="Pfam" id="PF00072">
    <property type="entry name" value="Response_reg"/>
    <property type="match status" value="1"/>
</dbReference>
<dbReference type="PROSITE" id="PS50112">
    <property type="entry name" value="PAS"/>
    <property type="match status" value="1"/>
</dbReference>
<evidence type="ECO:0000259" key="7">
    <source>
        <dbReference type="PROSITE" id="PS50112"/>
    </source>
</evidence>
<feature type="domain" description="PAS" evidence="7">
    <location>
        <begin position="151"/>
        <end position="224"/>
    </location>
</feature>
<dbReference type="CDD" id="cd16922">
    <property type="entry name" value="HATPase_EvgS-ArcB-TorS-like"/>
    <property type="match status" value="1"/>
</dbReference>
<sequence>MQVVHDAGNKPRPTRGRVLFVCDRPDVDPAVASVAAELGYEVLRVPSADEALRHTAPPGFALILAGYTGDVHAFAGLLRRLRAAFPPTPLVAIGLPPRRDFAVEPLYEAGALSVLDEPISPPILKSKARFYLDAYDTAAERTRAQEALEETRARLEATIAAAGIGVWTWDIDADRVVADRRMAVMFGVDPELAENAPLSAYLAAIHPDDLAPTEARLQEAVNDGAGAYAATYRVRDTGAGSWRWLLARGQLERNSQGVTRLRGVVIDVTVQKQAEERLQASEERYRTLFDSVDDGIGVIELLYDAGGKPCDYRYLEVNRAFSTHTGLADPVGKTARALMPGHEGRWYELYGRVAATGEPVRFIEEAVDLHRWYEVYAARVGPAGSRKIVVLFTDITERRRTELELRRLADDLAEQDSRKTAFLATLAHELRNPLAPIRSGLQLMRRTRGDPQALARVQDIMDRQLDHLVHLVDDLLDVARITRGQIELKPEWIDLDDVVRAAVDTSMPLIESARHRLDLRLPATPLQLYADPVRLTQVVSNLLNNAAKYTPRGGAIVVAVEREFEHDREQAVIVVSDNGIGIPAESMGSIFQMFTQVSHPSLRSHGGLGIGLSLVRSLVELHGGTITAASRGIDAGSVFTVRLPLAGKDSPMPVQDNLETAPGAPAALQLLVVDDNRDAAETLAALLGIMGHTAPVAADGHQALRMIASLRPQIVFLDIGMPGMSGYEVAEKVRADPQCAGVRLVALTGWGGEADRARSSAAGFDAHLTKPATVTAIEDVLARLAAPRQLTS</sequence>
<dbReference type="InterPro" id="IPR013656">
    <property type="entry name" value="PAS_4"/>
</dbReference>
<dbReference type="InterPro" id="IPR004358">
    <property type="entry name" value="Sig_transdc_His_kin-like_C"/>
</dbReference>
<dbReference type="PRINTS" id="PR00344">
    <property type="entry name" value="BCTRLSENSOR"/>
</dbReference>
<dbReference type="Pfam" id="PF00512">
    <property type="entry name" value="HisKA"/>
    <property type="match status" value="1"/>
</dbReference>
<dbReference type="InterPro" id="IPR000700">
    <property type="entry name" value="PAS-assoc_C"/>
</dbReference>
<dbReference type="InterPro" id="IPR035965">
    <property type="entry name" value="PAS-like_dom_sf"/>
</dbReference>
<dbReference type="RefSeq" id="WP_258845004.1">
    <property type="nucleotide sequence ID" value="NZ_JANUGX010000007.1"/>
</dbReference>
<evidence type="ECO:0000259" key="5">
    <source>
        <dbReference type="PROSITE" id="PS50109"/>
    </source>
</evidence>
<gene>
    <name evidence="9" type="ORF">NX782_08460</name>
</gene>
<dbReference type="PANTHER" id="PTHR43547:SF2">
    <property type="entry name" value="HYBRID SIGNAL TRANSDUCTION HISTIDINE KINASE C"/>
    <property type="match status" value="1"/>
</dbReference>
<dbReference type="InterPro" id="IPR003661">
    <property type="entry name" value="HisK_dim/P_dom"/>
</dbReference>
<evidence type="ECO:0000259" key="6">
    <source>
        <dbReference type="PROSITE" id="PS50110"/>
    </source>
</evidence>
<dbReference type="SMART" id="SM00388">
    <property type="entry name" value="HisKA"/>
    <property type="match status" value="1"/>
</dbReference>
<name>A0ABT2A4W2_9BURK</name>
<feature type="domain" description="Response regulatory" evidence="6">
    <location>
        <begin position="17"/>
        <end position="132"/>
    </location>
</feature>
<dbReference type="CDD" id="cd00082">
    <property type="entry name" value="HisKA"/>
    <property type="match status" value="1"/>
</dbReference>
<dbReference type="Gene3D" id="3.30.450.20">
    <property type="entry name" value="PAS domain"/>
    <property type="match status" value="2"/>
</dbReference>
<dbReference type="InterPro" id="IPR000014">
    <property type="entry name" value="PAS"/>
</dbReference>
<dbReference type="InterPro" id="IPR001789">
    <property type="entry name" value="Sig_transdc_resp-reg_receiver"/>
</dbReference>
<evidence type="ECO:0000256" key="2">
    <source>
        <dbReference type="ARBA" id="ARBA00012438"/>
    </source>
</evidence>
<dbReference type="InterPro" id="IPR036097">
    <property type="entry name" value="HisK_dim/P_sf"/>
</dbReference>
<keyword evidence="3 4" id="KW-0597">Phosphoprotein</keyword>
<dbReference type="CDD" id="cd17580">
    <property type="entry name" value="REC_2_DhkD-like"/>
    <property type="match status" value="1"/>
</dbReference>
<comment type="caution">
    <text evidence="9">The sequence shown here is derived from an EMBL/GenBank/DDBJ whole genome shotgun (WGS) entry which is preliminary data.</text>
</comment>
<dbReference type="PROSITE" id="PS50109">
    <property type="entry name" value="HIS_KIN"/>
    <property type="match status" value="1"/>
</dbReference>
<protein>
    <recommendedName>
        <fullName evidence="2">histidine kinase</fullName>
        <ecNumber evidence="2">2.7.13.3</ecNumber>
    </recommendedName>
</protein>
<dbReference type="CDD" id="cd00130">
    <property type="entry name" value="PAS"/>
    <property type="match status" value="1"/>
</dbReference>
<dbReference type="SMART" id="SM00387">
    <property type="entry name" value="HATPase_c"/>
    <property type="match status" value="1"/>
</dbReference>
<dbReference type="SMART" id="SM00091">
    <property type="entry name" value="PAS"/>
    <property type="match status" value="2"/>
</dbReference>
<dbReference type="SUPFAM" id="SSF55785">
    <property type="entry name" value="PYP-like sensor domain (PAS domain)"/>
    <property type="match status" value="2"/>
</dbReference>
<reference evidence="9 10" key="1">
    <citation type="submission" date="2022-08" db="EMBL/GenBank/DDBJ databases">
        <title>Reclassification of Massilia species as members of the genera Telluria, Duganella, Pseudoduganella, Mokoshia gen. nov. and Zemynaea gen. nov. using orthogonal and non-orthogonal genome-based approaches.</title>
        <authorList>
            <person name="Bowman J.P."/>
        </authorList>
    </citation>
    <scope>NUCLEOTIDE SEQUENCE [LARGE SCALE GENOMIC DNA]</scope>
    <source>
        <strain evidence="9 10">LMG 28164</strain>
    </source>
</reference>
<feature type="domain" description="PAC" evidence="8">
    <location>
        <begin position="228"/>
        <end position="280"/>
    </location>
</feature>
<evidence type="ECO:0000259" key="8">
    <source>
        <dbReference type="PROSITE" id="PS50113"/>
    </source>
</evidence>
<dbReference type="Proteomes" id="UP001205560">
    <property type="component" value="Unassembled WGS sequence"/>
</dbReference>
<organism evidence="9 10">
    <name type="scientific">Massilia norwichensis</name>
    <dbReference type="NCBI Taxonomy" id="1442366"/>
    <lineage>
        <taxon>Bacteria</taxon>
        <taxon>Pseudomonadati</taxon>
        <taxon>Pseudomonadota</taxon>
        <taxon>Betaproteobacteria</taxon>
        <taxon>Burkholderiales</taxon>
        <taxon>Oxalobacteraceae</taxon>
        <taxon>Telluria group</taxon>
        <taxon>Massilia</taxon>
    </lineage>
</organism>
<dbReference type="SUPFAM" id="SSF52172">
    <property type="entry name" value="CheY-like"/>
    <property type="match status" value="2"/>
</dbReference>
<evidence type="ECO:0000256" key="1">
    <source>
        <dbReference type="ARBA" id="ARBA00000085"/>
    </source>
</evidence>
<dbReference type="NCBIfam" id="TIGR00229">
    <property type="entry name" value="sensory_box"/>
    <property type="match status" value="2"/>
</dbReference>
<dbReference type="Gene3D" id="3.40.50.2300">
    <property type="match status" value="2"/>
</dbReference>
<feature type="domain" description="Response regulatory" evidence="6">
    <location>
        <begin position="669"/>
        <end position="785"/>
    </location>
</feature>
<dbReference type="GO" id="GO:0005524">
    <property type="term" value="F:ATP binding"/>
    <property type="evidence" value="ECO:0007669"/>
    <property type="project" value="UniProtKB-KW"/>
</dbReference>
<dbReference type="InterPro" id="IPR011006">
    <property type="entry name" value="CheY-like_superfamily"/>
</dbReference>
<dbReference type="SUPFAM" id="SSF47384">
    <property type="entry name" value="Homodimeric domain of signal transducing histidine kinase"/>
    <property type="match status" value="1"/>
</dbReference>
<dbReference type="InterPro" id="IPR003594">
    <property type="entry name" value="HATPase_dom"/>
</dbReference>
<dbReference type="PROSITE" id="PS50113">
    <property type="entry name" value="PAC"/>
    <property type="match status" value="1"/>
</dbReference>